<reference evidence="1 2" key="1">
    <citation type="submission" date="2016-01" db="EMBL/GenBank/DDBJ databases">
        <authorList>
            <person name="Oliw E.H."/>
        </authorList>
    </citation>
    <scope>NUCLEOTIDE SEQUENCE [LARGE SCALE GENOMIC DNA]</scope>
    <source>
        <strain evidence="1 2">MJR7757A</strain>
    </source>
</reference>
<dbReference type="AlphaFoldDB" id="A0A133N6K2"/>
<protein>
    <submittedName>
        <fullName evidence="1">Uncharacterized protein</fullName>
    </submittedName>
</protein>
<comment type="caution">
    <text evidence="1">The sequence shown here is derived from an EMBL/GenBank/DDBJ whole genome shotgun (WGS) entry which is preliminary data.</text>
</comment>
<dbReference type="EMBL" id="LRPU01000072">
    <property type="protein sequence ID" value="KXA11930.1"/>
    <property type="molecule type" value="Genomic_DNA"/>
</dbReference>
<proteinExistence type="predicted"/>
<sequence length="115" mass="13996">MEKFFEASSQIEVIDTQELLLRRYYNIEYILDLEITEGIEFINKAYEKELEDKVWEKWLIDYRYMSKDNFISFEDYKKHFIYKSTNIESTLSKEQILKEVEEIERKISLKKGGVS</sequence>
<dbReference type="RefSeq" id="WP_060795727.1">
    <property type="nucleotide sequence ID" value="NZ_KQ956217.1"/>
</dbReference>
<dbReference type="PATRIC" id="fig|1502.174.peg.1591"/>
<evidence type="ECO:0000313" key="1">
    <source>
        <dbReference type="EMBL" id="KXA11930.1"/>
    </source>
</evidence>
<name>A0A133N6K2_CLOPF</name>
<dbReference type="Proteomes" id="UP000070646">
    <property type="component" value="Unassembled WGS sequence"/>
</dbReference>
<gene>
    <name evidence="1" type="ORF">HMPREF3222_01579</name>
</gene>
<accession>A0A133N6K2</accession>
<organism evidence="1 2">
    <name type="scientific">Clostridium perfringens</name>
    <dbReference type="NCBI Taxonomy" id="1502"/>
    <lineage>
        <taxon>Bacteria</taxon>
        <taxon>Bacillati</taxon>
        <taxon>Bacillota</taxon>
        <taxon>Clostridia</taxon>
        <taxon>Eubacteriales</taxon>
        <taxon>Clostridiaceae</taxon>
        <taxon>Clostridium</taxon>
    </lineage>
</organism>
<evidence type="ECO:0000313" key="2">
    <source>
        <dbReference type="Proteomes" id="UP000070646"/>
    </source>
</evidence>